<dbReference type="KEGG" id="sns:VC03_00275"/>
<dbReference type="AlphaFoldDB" id="A0A0E3UU74"/>
<dbReference type="CDD" id="cd02012">
    <property type="entry name" value="TPP_TK"/>
    <property type="match status" value="1"/>
</dbReference>
<evidence type="ECO:0000259" key="4">
    <source>
        <dbReference type="Pfam" id="PF00456"/>
    </source>
</evidence>
<proteinExistence type="inferred from homology"/>
<dbReference type="InterPro" id="IPR029061">
    <property type="entry name" value="THDP-binding"/>
</dbReference>
<protein>
    <submittedName>
        <fullName evidence="5">Transketolase</fullName>
    </submittedName>
</protein>
<sequence>MYNKNTLIEQSKILRKDIIDLIFYAKAGHPGGSLSCIDILNYLYTYEIDLNKDKRSRLVLSKGHVTPALYSIFLEKGVIPREYITTFRRVNSKLQGHPDKKKINQIDANTGLLGQGLSISVGMALAKKLNKDDNYVYCIIGDGEMHEGQIWEALMSASHYKLDNLIAILDYNKLSSKGDVNKVMNLEPIYDKIKAFGFNVLNINGHNFDEINEAILTAKKKNSKPTFIIANTIKGKGVSFMENNPKWHSGAITEEQREIAYKDIERGIQ</sequence>
<keyword evidence="6" id="KW-1185">Reference proteome</keyword>
<evidence type="ECO:0000256" key="3">
    <source>
        <dbReference type="ARBA" id="ARBA00023052"/>
    </source>
</evidence>
<dbReference type="PANTHER" id="PTHR47514:SF1">
    <property type="entry name" value="TRANSKETOLASE N-TERMINAL SECTION-RELATED"/>
    <property type="match status" value="1"/>
</dbReference>
<dbReference type="OrthoDB" id="8732661at2"/>
<dbReference type="Pfam" id="PF00456">
    <property type="entry name" value="Transketolase_N"/>
    <property type="match status" value="1"/>
</dbReference>
<dbReference type="PATRIC" id="fig|1069640.6.peg.46"/>
<organism evidence="5 6">
    <name type="scientific">Sneathia vaginalis</name>
    <dbReference type="NCBI Taxonomy" id="187101"/>
    <lineage>
        <taxon>Bacteria</taxon>
        <taxon>Fusobacteriati</taxon>
        <taxon>Fusobacteriota</taxon>
        <taxon>Fusobacteriia</taxon>
        <taxon>Fusobacteriales</taxon>
        <taxon>Leptotrichiaceae</taxon>
        <taxon>Sneathia</taxon>
    </lineage>
</organism>
<evidence type="ECO:0000313" key="6">
    <source>
        <dbReference type="Proteomes" id="UP000033103"/>
    </source>
</evidence>
<evidence type="ECO:0000256" key="1">
    <source>
        <dbReference type="ARBA" id="ARBA00001964"/>
    </source>
</evidence>
<dbReference type="STRING" id="187101.VC03_00275"/>
<evidence type="ECO:0000313" key="5">
    <source>
        <dbReference type="EMBL" id="AKC95033.1"/>
    </source>
</evidence>
<dbReference type="Gene3D" id="3.40.50.970">
    <property type="match status" value="1"/>
</dbReference>
<dbReference type="HOGENOM" id="CLU_009227_4_1_0"/>
<reference evidence="5 6" key="1">
    <citation type="journal article" date="2012" name="BMC Genomics">
        <title>Genomic sequence analysis and characterization of Sneathia amnii sp. nov.</title>
        <authorList>
            <consortium name="Vaginal Microbiome Consortium (additional members)"/>
            <person name="Harwich M.D.Jr."/>
            <person name="Serrano M.G."/>
            <person name="Fettweis J.M."/>
            <person name="Alves J.M."/>
            <person name="Reimers M.A."/>
            <person name="Buck G.A."/>
            <person name="Jefferson K.K."/>
        </authorList>
    </citation>
    <scope>NUCLEOTIDE SEQUENCE [LARGE SCALE GENOMIC DNA]</scope>
    <source>
        <strain evidence="5 6">SN35</strain>
    </source>
</reference>
<name>A0A0E3UU74_9FUSO</name>
<dbReference type="PANTHER" id="PTHR47514">
    <property type="entry name" value="TRANSKETOLASE N-TERMINAL SECTION-RELATED"/>
    <property type="match status" value="1"/>
</dbReference>
<dbReference type="Proteomes" id="UP000033103">
    <property type="component" value="Chromosome"/>
</dbReference>
<feature type="domain" description="Transketolase N-terminal" evidence="4">
    <location>
        <begin position="14"/>
        <end position="256"/>
    </location>
</feature>
<accession>A0A0E3UU74</accession>
<dbReference type="RefSeq" id="WP_046328139.1">
    <property type="nucleotide sequence ID" value="NZ_CP011280.1"/>
</dbReference>
<evidence type="ECO:0000256" key="2">
    <source>
        <dbReference type="ARBA" id="ARBA00007131"/>
    </source>
</evidence>
<gene>
    <name evidence="5" type="ORF">VC03_00275</name>
</gene>
<keyword evidence="3" id="KW-0786">Thiamine pyrophosphate</keyword>
<dbReference type="EMBL" id="CP011280">
    <property type="protein sequence ID" value="AKC95033.1"/>
    <property type="molecule type" value="Genomic_DNA"/>
</dbReference>
<dbReference type="InterPro" id="IPR005474">
    <property type="entry name" value="Transketolase_N"/>
</dbReference>
<comment type="similarity">
    <text evidence="2">Belongs to the transketolase family.</text>
</comment>
<dbReference type="SUPFAM" id="SSF52518">
    <property type="entry name" value="Thiamin diphosphate-binding fold (THDP-binding)"/>
    <property type="match status" value="1"/>
</dbReference>
<comment type="cofactor">
    <cofactor evidence="1">
        <name>thiamine diphosphate</name>
        <dbReference type="ChEBI" id="CHEBI:58937"/>
    </cofactor>
</comment>